<accession>A0A2T3HMN1</accession>
<dbReference type="PANTHER" id="PTHR43133:SF46">
    <property type="entry name" value="RNA POLYMERASE SIGMA-70 FACTOR ECF SUBFAMILY"/>
    <property type="match status" value="1"/>
</dbReference>
<protein>
    <submittedName>
        <fullName evidence="7">RNA polymerase sigma-70 factor</fullName>
    </submittedName>
</protein>
<dbReference type="InterPro" id="IPR013249">
    <property type="entry name" value="RNA_pol_sigma70_r4_t2"/>
</dbReference>
<feature type="domain" description="RNA polymerase sigma factor 70 region 4 type 2" evidence="6">
    <location>
        <begin position="132"/>
        <end position="183"/>
    </location>
</feature>
<dbReference type="Gene3D" id="1.10.1740.10">
    <property type="match status" value="1"/>
</dbReference>
<comment type="similarity">
    <text evidence="1">Belongs to the sigma-70 factor family. ECF subfamily.</text>
</comment>
<sequence length="203" mass="23456">MSLQPTSISTMSLLCDAELVTLWQQGTAEAFDVLYLRHVTGLVALAARKTGDRELAKEMVQDIFLDFFRRKSELDPEKSVKAYLYSAVQHRVYNYYREVLMRKKHEDGIARLWSAAATGTEQDLARRELEKAIQTGVNNLPEKCREVFVLSRQEHLPHKEIATRLNISVNTVEQHMRKALQRLRGSLQHYLPVVAVWTVGWFE</sequence>
<organism evidence="7 8">
    <name type="scientific">Pedobacter yulinensis</name>
    <dbReference type="NCBI Taxonomy" id="2126353"/>
    <lineage>
        <taxon>Bacteria</taxon>
        <taxon>Pseudomonadati</taxon>
        <taxon>Bacteroidota</taxon>
        <taxon>Sphingobacteriia</taxon>
        <taxon>Sphingobacteriales</taxon>
        <taxon>Sphingobacteriaceae</taxon>
        <taxon>Pedobacter</taxon>
    </lineage>
</organism>
<evidence type="ECO:0000313" key="7">
    <source>
        <dbReference type="EMBL" id="PST83700.1"/>
    </source>
</evidence>
<evidence type="ECO:0000256" key="3">
    <source>
        <dbReference type="ARBA" id="ARBA00023082"/>
    </source>
</evidence>
<dbReference type="InterPro" id="IPR007627">
    <property type="entry name" value="RNA_pol_sigma70_r2"/>
</dbReference>
<evidence type="ECO:0000256" key="2">
    <source>
        <dbReference type="ARBA" id="ARBA00023015"/>
    </source>
</evidence>
<dbReference type="OrthoDB" id="1100095at2"/>
<dbReference type="PANTHER" id="PTHR43133">
    <property type="entry name" value="RNA POLYMERASE ECF-TYPE SIGMA FACTO"/>
    <property type="match status" value="1"/>
</dbReference>
<dbReference type="InterPro" id="IPR036388">
    <property type="entry name" value="WH-like_DNA-bd_sf"/>
</dbReference>
<dbReference type="InterPro" id="IPR014327">
    <property type="entry name" value="RNA_pol_sigma70_bacteroid"/>
</dbReference>
<keyword evidence="2" id="KW-0805">Transcription regulation</keyword>
<evidence type="ECO:0000256" key="1">
    <source>
        <dbReference type="ARBA" id="ARBA00010641"/>
    </source>
</evidence>
<proteinExistence type="inferred from homology"/>
<dbReference type="GO" id="GO:0006352">
    <property type="term" value="P:DNA-templated transcription initiation"/>
    <property type="evidence" value="ECO:0007669"/>
    <property type="project" value="InterPro"/>
</dbReference>
<dbReference type="InterPro" id="IPR014284">
    <property type="entry name" value="RNA_pol_sigma-70_dom"/>
</dbReference>
<dbReference type="RefSeq" id="WP_107215962.1">
    <property type="nucleotide sequence ID" value="NZ_KZ686269.1"/>
</dbReference>
<dbReference type="Gene3D" id="1.10.10.10">
    <property type="entry name" value="Winged helix-like DNA-binding domain superfamily/Winged helix DNA-binding domain"/>
    <property type="match status" value="1"/>
</dbReference>
<reference evidence="7 8" key="1">
    <citation type="submission" date="2018-03" db="EMBL/GenBank/DDBJ databases">
        <authorList>
            <person name="Keele B.F."/>
        </authorList>
    </citation>
    <scope>NUCLEOTIDE SEQUENCE [LARGE SCALE GENOMIC DNA]</scope>
    <source>
        <strain evidence="7 8">YL28-9</strain>
    </source>
</reference>
<dbReference type="SUPFAM" id="SSF88946">
    <property type="entry name" value="Sigma2 domain of RNA polymerase sigma factors"/>
    <property type="match status" value="1"/>
</dbReference>
<dbReference type="SUPFAM" id="SSF88659">
    <property type="entry name" value="Sigma3 and sigma4 domains of RNA polymerase sigma factors"/>
    <property type="match status" value="1"/>
</dbReference>
<comment type="caution">
    <text evidence="7">The sequence shown here is derived from an EMBL/GenBank/DDBJ whole genome shotgun (WGS) entry which is preliminary data.</text>
</comment>
<evidence type="ECO:0000259" key="6">
    <source>
        <dbReference type="Pfam" id="PF08281"/>
    </source>
</evidence>
<gene>
    <name evidence="7" type="ORF">C7T94_14335</name>
</gene>
<evidence type="ECO:0000256" key="4">
    <source>
        <dbReference type="ARBA" id="ARBA00023163"/>
    </source>
</evidence>
<dbReference type="InterPro" id="IPR039425">
    <property type="entry name" value="RNA_pol_sigma-70-like"/>
</dbReference>
<dbReference type="Pfam" id="PF08281">
    <property type="entry name" value="Sigma70_r4_2"/>
    <property type="match status" value="1"/>
</dbReference>
<dbReference type="NCBIfam" id="TIGR02937">
    <property type="entry name" value="sigma70-ECF"/>
    <property type="match status" value="1"/>
</dbReference>
<dbReference type="Proteomes" id="UP000240912">
    <property type="component" value="Unassembled WGS sequence"/>
</dbReference>
<dbReference type="AlphaFoldDB" id="A0A2T3HMN1"/>
<keyword evidence="3" id="KW-0731">Sigma factor</keyword>
<name>A0A2T3HMN1_9SPHI</name>
<keyword evidence="4" id="KW-0804">Transcription</keyword>
<dbReference type="InterPro" id="IPR013325">
    <property type="entry name" value="RNA_pol_sigma_r2"/>
</dbReference>
<dbReference type="Pfam" id="PF04542">
    <property type="entry name" value="Sigma70_r2"/>
    <property type="match status" value="1"/>
</dbReference>
<keyword evidence="8" id="KW-1185">Reference proteome</keyword>
<dbReference type="CDD" id="cd06171">
    <property type="entry name" value="Sigma70_r4"/>
    <property type="match status" value="1"/>
</dbReference>
<dbReference type="InterPro" id="IPR013324">
    <property type="entry name" value="RNA_pol_sigma_r3/r4-like"/>
</dbReference>
<dbReference type="NCBIfam" id="TIGR02985">
    <property type="entry name" value="Sig70_bacteroi1"/>
    <property type="match status" value="1"/>
</dbReference>
<feature type="domain" description="RNA polymerase sigma-70 region 2" evidence="5">
    <location>
        <begin position="34"/>
        <end position="97"/>
    </location>
</feature>
<evidence type="ECO:0000313" key="8">
    <source>
        <dbReference type="Proteomes" id="UP000240912"/>
    </source>
</evidence>
<evidence type="ECO:0000259" key="5">
    <source>
        <dbReference type="Pfam" id="PF04542"/>
    </source>
</evidence>
<dbReference type="EMBL" id="PYLS01000005">
    <property type="protein sequence ID" value="PST83700.1"/>
    <property type="molecule type" value="Genomic_DNA"/>
</dbReference>
<dbReference type="GO" id="GO:0016987">
    <property type="term" value="F:sigma factor activity"/>
    <property type="evidence" value="ECO:0007669"/>
    <property type="project" value="UniProtKB-KW"/>
</dbReference>
<dbReference type="GO" id="GO:0003677">
    <property type="term" value="F:DNA binding"/>
    <property type="evidence" value="ECO:0007669"/>
    <property type="project" value="InterPro"/>
</dbReference>